<dbReference type="Gene3D" id="3.65.10.10">
    <property type="entry name" value="Enolpyruvate transferase domain"/>
    <property type="match status" value="2"/>
</dbReference>
<evidence type="ECO:0000259" key="2">
    <source>
        <dbReference type="Pfam" id="PF00275"/>
    </source>
</evidence>
<dbReference type="InterPro" id="IPR013792">
    <property type="entry name" value="RNA3'P_cycl/enolpyr_Trfase_a/b"/>
</dbReference>
<dbReference type="PANTHER" id="PTHR21090:SF5">
    <property type="entry name" value="PENTAFUNCTIONAL AROM POLYPEPTIDE"/>
    <property type="match status" value="1"/>
</dbReference>
<dbReference type="InterPro" id="IPR036968">
    <property type="entry name" value="Enolpyruvate_Tfrase_sf"/>
</dbReference>
<sequence length="232" mass="25481">ETVNDHAPIKIFPPNQIIGIKHRLNTPSAQVKSAILLTALYANSKTVLLPCSITRNHTELMLEFLGYPITHNEKEIIMEHGKLKGLNTITIPGDFSSAAFLILASLLAKESQITIENVGLNPTRIGFLKILQLMGGKIIIKIDQNKSCEPQGSITVQSSELFGINVPKNLITLSIDELPLVFLAAACAKGTTIIRNAKELRFKESDRITAMAKMLSELSIDIEEFYDGLTIS</sequence>
<keyword evidence="1" id="KW-0808">Transferase</keyword>
<reference evidence="3" key="1">
    <citation type="submission" date="2018-05" db="EMBL/GenBank/DDBJ databases">
        <authorList>
            <person name="Lanie J.A."/>
            <person name="Ng W.-L."/>
            <person name="Kazmierczak K.M."/>
            <person name="Andrzejewski T.M."/>
            <person name="Davidsen T.M."/>
            <person name="Wayne K.J."/>
            <person name="Tettelin H."/>
            <person name="Glass J.I."/>
            <person name="Rusch D."/>
            <person name="Podicherti R."/>
            <person name="Tsui H.-C.T."/>
            <person name="Winkler M.E."/>
        </authorList>
    </citation>
    <scope>NUCLEOTIDE SEQUENCE</scope>
</reference>
<name>A0A383E6L4_9ZZZZ</name>
<evidence type="ECO:0000313" key="3">
    <source>
        <dbReference type="EMBL" id="SVE52234.1"/>
    </source>
</evidence>
<feature type="non-terminal residue" evidence="3">
    <location>
        <position position="1"/>
    </location>
</feature>
<proteinExistence type="predicted"/>
<dbReference type="Pfam" id="PF00275">
    <property type="entry name" value="EPSP_synthase"/>
    <property type="match status" value="1"/>
</dbReference>
<accession>A0A383E6L4</accession>
<evidence type="ECO:0000256" key="1">
    <source>
        <dbReference type="ARBA" id="ARBA00022679"/>
    </source>
</evidence>
<feature type="non-terminal residue" evidence="3">
    <location>
        <position position="232"/>
    </location>
</feature>
<dbReference type="GO" id="GO:0009423">
    <property type="term" value="P:chorismate biosynthetic process"/>
    <property type="evidence" value="ECO:0007669"/>
    <property type="project" value="TreeGrafter"/>
</dbReference>
<feature type="domain" description="Enolpyruvate transferase" evidence="2">
    <location>
        <begin position="6"/>
        <end position="231"/>
    </location>
</feature>
<dbReference type="PANTHER" id="PTHR21090">
    <property type="entry name" value="AROM/DEHYDROQUINATE SYNTHASE"/>
    <property type="match status" value="1"/>
</dbReference>
<dbReference type="InterPro" id="IPR001986">
    <property type="entry name" value="Enolpyruvate_Tfrase_dom"/>
</dbReference>
<organism evidence="3">
    <name type="scientific">marine metagenome</name>
    <dbReference type="NCBI Taxonomy" id="408172"/>
    <lineage>
        <taxon>unclassified sequences</taxon>
        <taxon>metagenomes</taxon>
        <taxon>ecological metagenomes</taxon>
    </lineage>
</organism>
<dbReference type="EMBL" id="UINC01223160">
    <property type="protein sequence ID" value="SVE52234.1"/>
    <property type="molecule type" value="Genomic_DNA"/>
</dbReference>
<dbReference type="GO" id="GO:0003866">
    <property type="term" value="F:3-phosphoshikimate 1-carboxyvinyltransferase activity"/>
    <property type="evidence" value="ECO:0007669"/>
    <property type="project" value="TreeGrafter"/>
</dbReference>
<dbReference type="AlphaFoldDB" id="A0A383E6L4"/>
<dbReference type="SUPFAM" id="SSF55205">
    <property type="entry name" value="EPT/RTPC-like"/>
    <property type="match status" value="1"/>
</dbReference>
<protein>
    <recommendedName>
        <fullName evidence="2">Enolpyruvate transferase domain-containing protein</fullName>
    </recommendedName>
</protein>
<gene>
    <name evidence="3" type="ORF">METZ01_LOCUS505088</name>
</gene>